<dbReference type="InterPro" id="IPR005828">
    <property type="entry name" value="MFS_sugar_transport-like"/>
</dbReference>
<dbReference type="Gene3D" id="1.20.1250.20">
    <property type="entry name" value="MFS general substrate transporter like domains"/>
    <property type="match status" value="1"/>
</dbReference>
<evidence type="ECO:0000256" key="7">
    <source>
        <dbReference type="ARBA" id="ARBA00022989"/>
    </source>
</evidence>
<name>A0A420X0U1_9GAMM</name>
<feature type="transmembrane region" description="Helical" evidence="10">
    <location>
        <begin position="287"/>
        <end position="306"/>
    </location>
</feature>
<dbReference type="PROSITE" id="PS51257">
    <property type="entry name" value="PROKAR_LIPOPROTEIN"/>
    <property type="match status" value="1"/>
</dbReference>
<feature type="transmembrane region" description="Helical" evidence="10">
    <location>
        <begin position="416"/>
        <end position="434"/>
    </location>
</feature>
<comment type="similarity">
    <text evidence="2 9">Belongs to the major facilitator superfamily. Sugar transporter (TC 2.A.1.1) family.</text>
</comment>
<feature type="domain" description="Major facilitator superfamily (MFS) profile" evidence="11">
    <location>
        <begin position="17"/>
        <end position="438"/>
    </location>
</feature>
<feature type="transmembrane region" description="Helical" evidence="10">
    <location>
        <begin position="55"/>
        <end position="75"/>
    </location>
</feature>
<dbReference type="Proteomes" id="UP000281975">
    <property type="component" value="Unassembled WGS sequence"/>
</dbReference>
<dbReference type="PRINTS" id="PR00171">
    <property type="entry name" value="SUGRTRNSPORT"/>
</dbReference>
<dbReference type="GO" id="GO:0022857">
    <property type="term" value="F:transmembrane transporter activity"/>
    <property type="evidence" value="ECO:0007669"/>
    <property type="project" value="InterPro"/>
</dbReference>
<dbReference type="FunFam" id="1.20.1250.20:FF:000218">
    <property type="entry name" value="facilitated trehalose transporter Tret1"/>
    <property type="match status" value="1"/>
</dbReference>
<evidence type="ECO:0000259" key="11">
    <source>
        <dbReference type="PROSITE" id="PS50850"/>
    </source>
</evidence>
<keyword evidence="13" id="KW-1185">Reference proteome</keyword>
<feature type="transmembrane region" description="Helical" evidence="10">
    <location>
        <begin position="82"/>
        <end position="100"/>
    </location>
</feature>
<protein>
    <submittedName>
        <fullName evidence="12">Sugar porter (SP) family MFS transporter</fullName>
    </submittedName>
</protein>
<dbReference type="GO" id="GO:0005886">
    <property type="term" value="C:plasma membrane"/>
    <property type="evidence" value="ECO:0007669"/>
    <property type="project" value="UniProtKB-SubCell"/>
</dbReference>
<sequence>MTDRGNALAAHHFVLVIACVAAIAGFLYGYDTGIISGALLQIGQEFSLGHFGKELITSAILAGAVIGALGCAALSRRLGRRMTIMIVAAVFACGAVAAALSPGAVWLGLFRLVLGFAVGGATQVVPTYIAELAPAERRGRLVTWFNVSIGVGILAAALVGSFLQQLWSWRMMIGIGVVPSTLLLLGMLVLPESPRWLIRQRRREEARAALARVRGEDEDIGREIEAIESLENGGDEAPGWQALRRRWLRPALVAGLGIAAFTQLSGIEMMIYYTPTFLTDAGFGDHAALYSALGVAIVYLVMTVLGKLLVDRLGRRRLTLWMMPGSALSLFVLGGVFALGAQGATSWLIVAGILVYMIFNAGGIQVVGWLIGSEVYPLAIRERATSLHAATLWGANLILTGTALTMVRTLGTGGAMWVYAVLNVLCFLFVLRYVPETKGRSLEDIERSLREGRFRPGA</sequence>
<keyword evidence="3 9" id="KW-0813">Transport</keyword>
<evidence type="ECO:0000256" key="6">
    <source>
        <dbReference type="ARBA" id="ARBA00022692"/>
    </source>
</evidence>
<reference evidence="12 13" key="1">
    <citation type="submission" date="2018-10" db="EMBL/GenBank/DDBJ databases">
        <title>Genomic Encyclopedia of Type Strains, Phase IV (KMG-IV): sequencing the most valuable type-strain genomes for metagenomic binning, comparative biology and taxonomic classification.</title>
        <authorList>
            <person name="Goeker M."/>
        </authorList>
    </citation>
    <scope>NUCLEOTIDE SEQUENCE [LARGE SCALE GENOMIC DNA]</scope>
    <source>
        <strain evidence="12 13">DSM 23229</strain>
    </source>
</reference>
<dbReference type="InterPro" id="IPR020846">
    <property type="entry name" value="MFS_dom"/>
</dbReference>
<dbReference type="InterPro" id="IPR050814">
    <property type="entry name" value="Myo-inositol_Transporter"/>
</dbReference>
<dbReference type="PANTHER" id="PTHR48020:SF12">
    <property type="entry name" value="PROTON MYO-INOSITOL COTRANSPORTER"/>
    <property type="match status" value="1"/>
</dbReference>
<feature type="transmembrane region" description="Helical" evidence="10">
    <location>
        <begin position="251"/>
        <end position="275"/>
    </location>
</feature>
<evidence type="ECO:0000256" key="5">
    <source>
        <dbReference type="ARBA" id="ARBA00022597"/>
    </source>
</evidence>
<evidence type="ECO:0000256" key="8">
    <source>
        <dbReference type="ARBA" id="ARBA00023136"/>
    </source>
</evidence>
<dbReference type="RefSeq" id="WP_211327815.1">
    <property type="nucleotide sequence ID" value="NZ_RBIN01000001.1"/>
</dbReference>
<evidence type="ECO:0000313" key="13">
    <source>
        <dbReference type="Proteomes" id="UP000281975"/>
    </source>
</evidence>
<organism evidence="12 13">
    <name type="scientific">Kushneria sinocarnis</name>
    <dbReference type="NCBI Taxonomy" id="595502"/>
    <lineage>
        <taxon>Bacteria</taxon>
        <taxon>Pseudomonadati</taxon>
        <taxon>Pseudomonadota</taxon>
        <taxon>Gammaproteobacteria</taxon>
        <taxon>Oceanospirillales</taxon>
        <taxon>Halomonadaceae</taxon>
        <taxon>Kushneria</taxon>
    </lineage>
</organism>
<comment type="subcellular location">
    <subcellularLocation>
        <location evidence="1">Cell membrane</location>
        <topology evidence="1">Multi-pass membrane protein</topology>
    </subcellularLocation>
</comment>
<dbReference type="InterPro" id="IPR036259">
    <property type="entry name" value="MFS_trans_sf"/>
</dbReference>
<evidence type="ECO:0000313" key="12">
    <source>
        <dbReference type="EMBL" id="RKR07367.1"/>
    </source>
</evidence>
<dbReference type="EMBL" id="RBIN01000001">
    <property type="protein sequence ID" value="RKR07367.1"/>
    <property type="molecule type" value="Genomic_DNA"/>
</dbReference>
<feature type="transmembrane region" description="Helical" evidence="10">
    <location>
        <begin position="169"/>
        <end position="190"/>
    </location>
</feature>
<keyword evidence="6 10" id="KW-0812">Transmembrane</keyword>
<dbReference type="SUPFAM" id="SSF103473">
    <property type="entry name" value="MFS general substrate transporter"/>
    <property type="match status" value="1"/>
</dbReference>
<evidence type="ECO:0000256" key="9">
    <source>
        <dbReference type="RuleBase" id="RU003346"/>
    </source>
</evidence>
<evidence type="ECO:0000256" key="1">
    <source>
        <dbReference type="ARBA" id="ARBA00004651"/>
    </source>
</evidence>
<dbReference type="PROSITE" id="PS00217">
    <property type="entry name" value="SUGAR_TRANSPORT_2"/>
    <property type="match status" value="1"/>
</dbReference>
<feature type="transmembrane region" description="Helical" evidence="10">
    <location>
        <begin position="141"/>
        <end position="163"/>
    </location>
</feature>
<keyword evidence="8 10" id="KW-0472">Membrane</keyword>
<dbReference type="InterPro" id="IPR005829">
    <property type="entry name" value="Sugar_transporter_CS"/>
</dbReference>
<comment type="caution">
    <text evidence="12">The sequence shown here is derived from an EMBL/GenBank/DDBJ whole genome shotgun (WGS) entry which is preliminary data.</text>
</comment>
<gene>
    <name evidence="12" type="ORF">C7446_0179</name>
</gene>
<evidence type="ECO:0000256" key="4">
    <source>
        <dbReference type="ARBA" id="ARBA00022475"/>
    </source>
</evidence>
<evidence type="ECO:0000256" key="10">
    <source>
        <dbReference type="SAM" id="Phobius"/>
    </source>
</evidence>
<feature type="transmembrane region" description="Helical" evidence="10">
    <location>
        <begin position="384"/>
        <end position="404"/>
    </location>
</feature>
<proteinExistence type="inferred from homology"/>
<dbReference type="PANTHER" id="PTHR48020">
    <property type="entry name" value="PROTON MYO-INOSITOL COTRANSPORTER"/>
    <property type="match status" value="1"/>
</dbReference>
<dbReference type="NCBIfam" id="TIGR00879">
    <property type="entry name" value="SP"/>
    <property type="match status" value="1"/>
</dbReference>
<feature type="transmembrane region" description="Helical" evidence="10">
    <location>
        <begin position="318"/>
        <end position="341"/>
    </location>
</feature>
<evidence type="ECO:0000256" key="2">
    <source>
        <dbReference type="ARBA" id="ARBA00010992"/>
    </source>
</evidence>
<feature type="transmembrane region" description="Helical" evidence="10">
    <location>
        <begin position="106"/>
        <end position="129"/>
    </location>
</feature>
<keyword evidence="5" id="KW-0762">Sugar transport</keyword>
<feature type="transmembrane region" description="Helical" evidence="10">
    <location>
        <begin position="347"/>
        <end position="372"/>
    </location>
</feature>
<dbReference type="Pfam" id="PF00083">
    <property type="entry name" value="Sugar_tr"/>
    <property type="match status" value="1"/>
</dbReference>
<dbReference type="PROSITE" id="PS50850">
    <property type="entry name" value="MFS"/>
    <property type="match status" value="1"/>
</dbReference>
<keyword evidence="7 10" id="KW-1133">Transmembrane helix</keyword>
<keyword evidence="4" id="KW-1003">Cell membrane</keyword>
<evidence type="ECO:0000256" key="3">
    <source>
        <dbReference type="ARBA" id="ARBA00022448"/>
    </source>
</evidence>
<dbReference type="InterPro" id="IPR003663">
    <property type="entry name" value="Sugar/inositol_transpt"/>
</dbReference>
<feature type="transmembrane region" description="Helical" evidence="10">
    <location>
        <begin position="12"/>
        <end position="30"/>
    </location>
</feature>
<accession>A0A420X0U1</accession>
<dbReference type="AlphaFoldDB" id="A0A420X0U1"/>